<dbReference type="AlphaFoldDB" id="A0A0H3NBD8"/>
<evidence type="ECO:0000313" key="1">
    <source>
        <dbReference type="EMBL" id="CBA66335.1"/>
    </source>
</evidence>
<accession>A0A0H3NBD8</accession>
<dbReference type="Proteomes" id="UP000002068">
    <property type="component" value="Chromosome"/>
</dbReference>
<gene>
    <name evidence="1" type="ordered locus">CD196_3126</name>
</gene>
<proteinExistence type="predicted"/>
<dbReference type="EMBL" id="FN538970">
    <property type="protein sequence ID" value="CBA66335.1"/>
    <property type="molecule type" value="Genomic_DNA"/>
</dbReference>
<sequence length="143" mass="16318">MDKMSFEKINNNNLDKIHNRKCIMLVNFNKKELSLIKNVSNFAGIRDHIILSEKNGENIIRDILDGNISSECENGIKSKSVIFNNTPSTQVNAFLEGLKKVRINRPFTAMVTETSIDWTLNNLIENLVQERNAMSLGKTIEHK</sequence>
<evidence type="ECO:0008006" key="3">
    <source>
        <dbReference type="Google" id="ProtNLM"/>
    </source>
</evidence>
<organism evidence="1 2">
    <name type="scientific">Clostridioides difficile (strain CD196)</name>
    <name type="common">Peptoclostridium difficile</name>
    <dbReference type="NCBI Taxonomy" id="645462"/>
    <lineage>
        <taxon>Bacteria</taxon>
        <taxon>Bacillati</taxon>
        <taxon>Bacillota</taxon>
        <taxon>Clostridia</taxon>
        <taxon>Peptostreptococcales</taxon>
        <taxon>Peptostreptococcaceae</taxon>
        <taxon>Clostridioides</taxon>
    </lineage>
</organism>
<dbReference type="Pfam" id="PF12646">
    <property type="entry name" value="DUF3783"/>
    <property type="match status" value="1"/>
</dbReference>
<evidence type="ECO:0000313" key="2">
    <source>
        <dbReference type="Proteomes" id="UP000002068"/>
    </source>
</evidence>
<dbReference type="HOGENOM" id="CLU_151178_0_0_9"/>
<protein>
    <recommendedName>
        <fullName evidence="3">DUF3783 domain-containing protein</fullName>
    </recommendedName>
</protein>
<reference evidence="1 2" key="1">
    <citation type="journal article" date="2009" name="Genome Biol.">
        <title>Comparative genome and phenotypic analysis of Clostridium difficile 027 strains provides insight into the evolution of a hypervirulent bacterium.</title>
        <authorList>
            <person name="Stabler R.A."/>
            <person name="He M."/>
            <person name="Dawson L."/>
            <person name="Martin M."/>
            <person name="Valiente E."/>
            <person name="Corton C."/>
            <person name="Lawley T.D."/>
            <person name="Sebaihia M."/>
            <person name="Quail M.A."/>
            <person name="Rose G."/>
            <person name="Gerding D.N."/>
            <person name="Gibert M."/>
            <person name="Popoff M.R."/>
            <person name="Parkhill J."/>
            <person name="Dougan G."/>
            <person name="Wren B.W."/>
        </authorList>
    </citation>
    <scope>NUCLEOTIDE SEQUENCE [LARGE SCALE GENOMIC DNA]</scope>
    <source>
        <strain evidence="1 2">CD196</strain>
    </source>
</reference>
<dbReference type="InterPro" id="IPR016621">
    <property type="entry name" value="UCP014543"/>
</dbReference>
<name>A0A0H3NBD8_CLODC</name>
<dbReference type="KEGG" id="cdc:CD196_3126"/>